<dbReference type="STRING" id="1797593.A3A65_03030"/>
<dbReference type="PANTHER" id="PTHR34322">
    <property type="entry name" value="TRANSPOSASE, Y1_TNP DOMAIN-CONTAINING"/>
    <property type="match status" value="1"/>
</dbReference>
<comment type="caution">
    <text evidence="2">The sequence shown here is derived from an EMBL/GenBank/DDBJ whole genome shotgun (WGS) entry which is preliminary data.</text>
</comment>
<accession>A0A1G1W2X5</accession>
<dbReference type="EMBL" id="MHCL01000007">
    <property type="protein sequence ID" value="OGY21991.1"/>
    <property type="molecule type" value="Genomic_DNA"/>
</dbReference>
<dbReference type="SUPFAM" id="SSF143422">
    <property type="entry name" value="Transposase IS200-like"/>
    <property type="match status" value="1"/>
</dbReference>
<feature type="domain" description="Transposase IS200-like" evidence="1">
    <location>
        <begin position="4"/>
        <end position="147"/>
    </location>
</feature>
<dbReference type="InterPro" id="IPR002686">
    <property type="entry name" value="Transposase_17"/>
</dbReference>
<dbReference type="Gene3D" id="3.30.70.1290">
    <property type="entry name" value="Transposase IS200-like"/>
    <property type="match status" value="1"/>
</dbReference>
<dbReference type="PANTHER" id="PTHR34322:SF2">
    <property type="entry name" value="TRANSPOSASE IS200-LIKE DOMAIN-CONTAINING PROTEIN"/>
    <property type="match status" value="1"/>
</dbReference>
<dbReference type="SMART" id="SM01321">
    <property type="entry name" value="Y1_Tnp"/>
    <property type="match status" value="1"/>
</dbReference>
<dbReference type="GO" id="GO:0004803">
    <property type="term" value="F:transposase activity"/>
    <property type="evidence" value="ECO:0007669"/>
    <property type="project" value="InterPro"/>
</dbReference>
<dbReference type="InterPro" id="IPR036515">
    <property type="entry name" value="Transposase_17_sf"/>
</dbReference>
<reference evidence="2 3" key="1">
    <citation type="journal article" date="2016" name="Nat. Commun.">
        <title>Thousands of microbial genomes shed light on interconnected biogeochemical processes in an aquifer system.</title>
        <authorList>
            <person name="Anantharaman K."/>
            <person name="Brown C.T."/>
            <person name="Hug L.A."/>
            <person name="Sharon I."/>
            <person name="Castelle C.J."/>
            <person name="Probst A.J."/>
            <person name="Thomas B.C."/>
            <person name="Singh A."/>
            <person name="Wilkins M.J."/>
            <person name="Karaoz U."/>
            <person name="Brodie E.L."/>
            <person name="Williams K.H."/>
            <person name="Hubbard S.S."/>
            <person name="Banfield J.F."/>
        </authorList>
    </citation>
    <scope>NUCLEOTIDE SEQUENCE [LARGE SCALE GENOMIC DNA]</scope>
</reference>
<gene>
    <name evidence="2" type="ORF">A3A65_03030</name>
</gene>
<dbReference type="Pfam" id="PF01797">
    <property type="entry name" value="Y1_Tnp"/>
    <property type="match status" value="1"/>
</dbReference>
<organism evidence="2 3">
    <name type="scientific">Candidatus Chisholmbacteria bacterium RIFCSPLOWO2_01_FULL_49_14</name>
    <dbReference type="NCBI Taxonomy" id="1797593"/>
    <lineage>
        <taxon>Bacteria</taxon>
        <taxon>Candidatus Chisholmiibacteriota</taxon>
    </lineage>
</organism>
<dbReference type="GO" id="GO:0003677">
    <property type="term" value="F:DNA binding"/>
    <property type="evidence" value="ECO:0007669"/>
    <property type="project" value="InterPro"/>
</dbReference>
<dbReference type="AlphaFoldDB" id="A0A1G1W2X5"/>
<dbReference type="GO" id="GO:0006313">
    <property type="term" value="P:DNA transposition"/>
    <property type="evidence" value="ECO:0007669"/>
    <property type="project" value="InterPro"/>
</dbReference>
<evidence type="ECO:0000313" key="2">
    <source>
        <dbReference type="EMBL" id="OGY21991.1"/>
    </source>
</evidence>
<dbReference type="Proteomes" id="UP000176723">
    <property type="component" value="Unassembled WGS sequence"/>
</dbReference>
<evidence type="ECO:0000313" key="3">
    <source>
        <dbReference type="Proteomes" id="UP000176723"/>
    </source>
</evidence>
<name>A0A1G1W2X5_9BACT</name>
<protein>
    <recommendedName>
        <fullName evidence="1">Transposase IS200-like domain-containing protein</fullName>
    </recommendedName>
</protein>
<evidence type="ECO:0000259" key="1">
    <source>
        <dbReference type="SMART" id="SM01321"/>
    </source>
</evidence>
<proteinExistence type="predicted"/>
<sequence>MESKYSHIYNRGVDKRNIFSSDADRLRFLDTVRFVRLQKSPRLSVHLDQIQSGALEGQEIDRIEQRYGPKIVEILAFALMPNHFHFLIKELEAGGIPKFAQRLGNSYTRFFNTKYKRKGRLFESTYQQVAVVTDEQFMHLSRYIHLNPVMAKRSEMDVDVLISYPWTSCPAYFGKPSDICVPDEVISMFNSRESYKTFLKKEAEARISLSPKLVIDLEE</sequence>